<proteinExistence type="predicted"/>
<feature type="region of interest" description="Disordered" evidence="1">
    <location>
        <begin position="78"/>
        <end position="184"/>
    </location>
</feature>
<evidence type="ECO:0000313" key="3">
    <source>
        <dbReference type="WBParaSite" id="ACAC_0001017101-mRNA-1"/>
    </source>
</evidence>
<organism evidence="2 3">
    <name type="scientific">Angiostrongylus cantonensis</name>
    <name type="common">Rat lungworm</name>
    <dbReference type="NCBI Taxonomy" id="6313"/>
    <lineage>
        <taxon>Eukaryota</taxon>
        <taxon>Metazoa</taxon>
        <taxon>Ecdysozoa</taxon>
        <taxon>Nematoda</taxon>
        <taxon>Chromadorea</taxon>
        <taxon>Rhabditida</taxon>
        <taxon>Rhabditina</taxon>
        <taxon>Rhabditomorpha</taxon>
        <taxon>Strongyloidea</taxon>
        <taxon>Metastrongylidae</taxon>
        <taxon>Angiostrongylus</taxon>
    </lineage>
</organism>
<dbReference type="Gene3D" id="3.60.21.10">
    <property type="match status" value="1"/>
</dbReference>
<protein>
    <submittedName>
        <fullName evidence="3">Protein-serine/threonine phosphatase</fullName>
    </submittedName>
</protein>
<evidence type="ECO:0000256" key="1">
    <source>
        <dbReference type="SAM" id="MobiDB-lite"/>
    </source>
</evidence>
<accession>A0A0K0DGF5</accession>
<feature type="compositionally biased region" description="Polar residues" evidence="1">
    <location>
        <begin position="319"/>
        <end position="332"/>
    </location>
</feature>
<dbReference type="InterPro" id="IPR029052">
    <property type="entry name" value="Metallo-depent_PP-like"/>
</dbReference>
<reference evidence="2" key="1">
    <citation type="submission" date="2012-09" db="EMBL/GenBank/DDBJ databases">
        <authorList>
            <person name="Martin A.A."/>
        </authorList>
    </citation>
    <scope>NUCLEOTIDE SEQUENCE</scope>
</reference>
<dbReference type="SUPFAM" id="SSF56300">
    <property type="entry name" value="Metallo-dependent phosphatases"/>
    <property type="match status" value="1"/>
</dbReference>
<feature type="compositionally biased region" description="Basic and acidic residues" evidence="1">
    <location>
        <begin position="294"/>
        <end position="304"/>
    </location>
</feature>
<feature type="region of interest" description="Disordered" evidence="1">
    <location>
        <begin position="251"/>
        <end position="332"/>
    </location>
</feature>
<sequence length="332" mass="35681">LFDKKLVTIFSAPNYCGTDGNAGSVCVMKVSGDLEISFITLKPRLDANRLSEEKRLLIEKMLADSMAKSPDPYSRLLTSKKATRNKGANFDDSNLIGPPSVPGKMAATVDMDLNERDNEKPSSPSQLPSFSPYPDPPQEKQEFINGLQADKKDTSFNNTLNVLPPEKSDTTPSPWYPKSTGISASPANIQAADSATSKPDMVKNSVSDAENFTSSGTTAEIEAIQHTAATIPLPQLLLVPPTSKLTTIIVSKDDSSKQAPTELRPKNITDTEGSSMSISDCIPPPPATTGQPRSVEEATKDAIESTRTPSRPHPKSPNDIISATENALKNQK</sequence>
<keyword evidence="2" id="KW-1185">Reference proteome</keyword>
<dbReference type="AlphaFoldDB" id="A0A0K0DGF5"/>
<dbReference type="WBParaSite" id="ACAC_0001017101-mRNA-1">
    <property type="protein sequence ID" value="ACAC_0001017101-mRNA-1"/>
    <property type="gene ID" value="ACAC_0001017101"/>
</dbReference>
<evidence type="ECO:0000313" key="2">
    <source>
        <dbReference type="Proteomes" id="UP000035642"/>
    </source>
</evidence>
<dbReference type="Proteomes" id="UP000035642">
    <property type="component" value="Unassembled WGS sequence"/>
</dbReference>
<name>A0A0K0DGF5_ANGCA</name>
<feature type="compositionally biased region" description="Low complexity" evidence="1">
    <location>
        <begin position="121"/>
        <end position="130"/>
    </location>
</feature>
<reference evidence="3" key="2">
    <citation type="submission" date="2017-02" db="UniProtKB">
        <authorList>
            <consortium name="WormBaseParasite"/>
        </authorList>
    </citation>
    <scope>IDENTIFICATION</scope>
</reference>